<feature type="non-terminal residue" evidence="2">
    <location>
        <position position="55"/>
    </location>
</feature>
<feature type="non-terminal residue" evidence="2">
    <location>
        <position position="1"/>
    </location>
</feature>
<evidence type="ECO:0000256" key="1">
    <source>
        <dbReference type="SAM" id="MobiDB-lite"/>
    </source>
</evidence>
<evidence type="ECO:0000313" key="2">
    <source>
        <dbReference type="EMBL" id="CAA9356711.1"/>
    </source>
</evidence>
<feature type="region of interest" description="Disordered" evidence="1">
    <location>
        <begin position="1"/>
        <end position="55"/>
    </location>
</feature>
<protein>
    <submittedName>
        <fullName evidence="2">Uncharacterized protein</fullName>
    </submittedName>
</protein>
<name>A0A6J4MDG7_9ACTN</name>
<accession>A0A6J4MDG7</accession>
<organism evidence="2">
    <name type="scientific">uncultured Frankineae bacterium</name>
    <dbReference type="NCBI Taxonomy" id="437475"/>
    <lineage>
        <taxon>Bacteria</taxon>
        <taxon>Bacillati</taxon>
        <taxon>Actinomycetota</taxon>
        <taxon>Actinomycetes</taxon>
        <taxon>Frankiales</taxon>
        <taxon>environmental samples</taxon>
    </lineage>
</organism>
<dbReference type="EMBL" id="CADCUB010000163">
    <property type="protein sequence ID" value="CAA9356711.1"/>
    <property type="molecule type" value="Genomic_DNA"/>
</dbReference>
<proteinExistence type="predicted"/>
<feature type="compositionally biased region" description="Basic residues" evidence="1">
    <location>
        <begin position="1"/>
        <end position="13"/>
    </location>
</feature>
<gene>
    <name evidence="2" type="ORF">AVDCRST_MAG07-3415</name>
</gene>
<feature type="compositionally biased region" description="Basic residues" evidence="1">
    <location>
        <begin position="25"/>
        <end position="38"/>
    </location>
</feature>
<sequence length="55" mass="5825">APRPAVRRPRRHAPGVPPGPAPGRTARRHARAGARRRSAGPSSPTSHTPDRTSSM</sequence>
<reference evidence="2" key="1">
    <citation type="submission" date="2020-02" db="EMBL/GenBank/DDBJ databases">
        <authorList>
            <person name="Meier V. D."/>
        </authorList>
    </citation>
    <scope>NUCLEOTIDE SEQUENCE</scope>
    <source>
        <strain evidence="2">AVDCRST_MAG07</strain>
    </source>
</reference>
<dbReference type="AlphaFoldDB" id="A0A6J4MDG7"/>